<evidence type="ECO:0000313" key="3">
    <source>
        <dbReference type="Proteomes" id="UP000475862"/>
    </source>
</evidence>
<accession>A0A6G0T4F8</accession>
<dbReference type="GO" id="GO:0003676">
    <property type="term" value="F:nucleic acid binding"/>
    <property type="evidence" value="ECO:0007669"/>
    <property type="project" value="InterPro"/>
</dbReference>
<dbReference type="Proteomes" id="UP000475862">
    <property type="component" value="Unassembled WGS sequence"/>
</dbReference>
<comment type="caution">
    <text evidence="2">The sequence shown here is derived from an EMBL/GenBank/DDBJ whole genome shotgun (WGS) entry which is preliminary data.</text>
</comment>
<reference evidence="2 3" key="1">
    <citation type="submission" date="2019-08" db="EMBL/GenBank/DDBJ databases">
        <title>The genome of the soybean aphid Biotype 1, its phylome, world population structure and adaptation to the North American continent.</title>
        <authorList>
            <person name="Giordano R."/>
            <person name="Donthu R.K."/>
            <person name="Hernandez A.G."/>
            <person name="Wright C.L."/>
            <person name="Zimin A.V."/>
        </authorList>
    </citation>
    <scope>NUCLEOTIDE SEQUENCE [LARGE SCALE GENOMIC DNA]</scope>
    <source>
        <tissue evidence="2">Whole aphids</tissue>
    </source>
</reference>
<dbReference type="Gene3D" id="3.30.420.10">
    <property type="entry name" value="Ribonuclease H-like superfamily/Ribonuclease H"/>
    <property type="match status" value="2"/>
</dbReference>
<dbReference type="Pfam" id="PF21738">
    <property type="entry name" value="DJR-like_dom"/>
    <property type="match status" value="1"/>
</dbReference>
<gene>
    <name evidence="2" type="ORF">AGLY_014837</name>
</gene>
<keyword evidence="3" id="KW-1185">Reference proteome</keyword>
<protein>
    <recommendedName>
        <fullName evidence="1">Integrase catalytic domain-containing protein</fullName>
    </recommendedName>
</protein>
<dbReference type="GO" id="GO:0015074">
    <property type="term" value="P:DNA integration"/>
    <property type="evidence" value="ECO:0007669"/>
    <property type="project" value="InterPro"/>
</dbReference>
<evidence type="ECO:0000313" key="2">
    <source>
        <dbReference type="EMBL" id="KAE9524787.1"/>
    </source>
</evidence>
<dbReference type="PANTHER" id="PTHR46585:SF1">
    <property type="entry name" value="CHROMO DOMAIN-CONTAINING PROTEIN"/>
    <property type="match status" value="1"/>
</dbReference>
<dbReference type="InterPro" id="IPR036397">
    <property type="entry name" value="RNaseH_sf"/>
</dbReference>
<proteinExistence type="predicted"/>
<dbReference type="PROSITE" id="PS50994">
    <property type="entry name" value="INTEGRASE"/>
    <property type="match status" value="1"/>
</dbReference>
<organism evidence="2 3">
    <name type="scientific">Aphis glycines</name>
    <name type="common">Soybean aphid</name>
    <dbReference type="NCBI Taxonomy" id="307491"/>
    <lineage>
        <taxon>Eukaryota</taxon>
        <taxon>Metazoa</taxon>
        <taxon>Ecdysozoa</taxon>
        <taxon>Arthropoda</taxon>
        <taxon>Hexapoda</taxon>
        <taxon>Insecta</taxon>
        <taxon>Pterygota</taxon>
        <taxon>Neoptera</taxon>
        <taxon>Paraneoptera</taxon>
        <taxon>Hemiptera</taxon>
        <taxon>Sternorrhyncha</taxon>
        <taxon>Aphidomorpha</taxon>
        <taxon>Aphidoidea</taxon>
        <taxon>Aphididae</taxon>
        <taxon>Aphidini</taxon>
        <taxon>Aphis</taxon>
        <taxon>Aphis</taxon>
    </lineage>
</organism>
<dbReference type="SUPFAM" id="SSF53098">
    <property type="entry name" value="Ribonuclease H-like"/>
    <property type="match status" value="1"/>
</dbReference>
<dbReference type="InterPro" id="IPR001584">
    <property type="entry name" value="Integrase_cat-core"/>
</dbReference>
<sequence>MNNSQEIREFLDSSFLSSTSSYNQGQLMNSTQTSNETIDIIPLSTNISVLHQKKLLNIWEKIIYFIQLDKIYGPTSLSNLNSANQITTFNIKEENSFLSIKKSKYQLSGRVLQADGTNYTKGSNIILVDNFVAFLFTRIEVKKNGKIIDTIYNVGRCSLIKGGGYFSAVGKLSNLCLGFFKDIQYPVYKGGFEISFLRHSDDDALFREQNDKNELPSAGKIIIDEFNIRIPYVVYDDMNKIKLINELTSLSQRNEYMFIFKSWQCIEDRNITGKTLTKDIINMYRNVHNPLFAIVAFQTDKLDNQLRDPIQFNNCNLKNIWLDIDSMRYPEELLNLDFKNEKFNIAYDIPKAKTDDPSYSLRNKHNANKAEDNYKTLYKINDGFKYILNVIDTFSKYVWSVPLKTKTGLEVANAFSQIFKYDIPKNLHVDKGTDKKASIIERFNRTLGDKLKKVLYLNNVWISELPKIIKTYNNTHHKTIKMKPADVKFLELKLK</sequence>
<dbReference type="AlphaFoldDB" id="A0A6G0T4F8"/>
<dbReference type="EMBL" id="VYZN01000065">
    <property type="protein sequence ID" value="KAE9524787.1"/>
    <property type="molecule type" value="Genomic_DNA"/>
</dbReference>
<dbReference type="InterPro" id="IPR049512">
    <property type="entry name" value="DJR-like_dom"/>
</dbReference>
<feature type="domain" description="Integrase catalytic" evidence="1">
    <location>
        <begin position="353"/>
        <end position="495"/>
    </location>
</feature>
<dbReference type="OrthoDB" id="6761856at2759"/>
<evidence type="ECO:0000259" key="1">
    <source>
        <dbReference type="PROSITE" id="PS50994"/>
    </source>
</evidence>
<name>A0A6G0T4F8_APHGL</name>
<dbReference type="InterPro" id="IPR012337">
    <property type="entry name" value="RNaseH-like_sf"/>
</dbReference>
<dbReference type="PANTHER" id="PTHR46585">
    <property type="entry name" value="INTEGRASE CORE DOMAIN CONTAINING PROTEIN"/>
    <property type="match status" value="1"/>
</dbReference>